<dbReference type="AlphaFoldDB" id="A0AA85IMT6"/>
<reference evidence="1" key="1">
    <citation type="submission" date="2022-06" db="EMBL/GenBank/DDBJ databases">
        <authorList>
            <person name="Berger JAMES D."/>
            <person name="Berger JAMES D."/>
        </authorList>
    </citation>
    <scope>NUCLEOTIDE SEQUENCE [LARGE SCALE GENOMIC DNA]</scope>
</reference>
<dbReference type="Proteomes" id="UP000050795">
    <property type="component" value="Unassembled WGS sequence"/>
</dbReference>
<evidence type="ECO:0000313" key="2">
    <source>
        <dbReference type="WBParaSite" id="TREG1_106470.1"/>
    </source>
</evidence>
<dbReference type="WBParaSite" id="TREG1_106470.1">
    <property type="protein sequence ID" value="TREG1_106470.1"/>
    <property type="gene ID" value="TREG1_106470"/>
</dbReference>
<name>A0AA85IMT6_TRIRE</name>
<organism evidence="1 2">
    <name type="scientific">Trichobilharzia regenti</name>
    <name type="common">Nasal bird schistosome</name>
    <dbReference type="NCBI Taxonomy" id="157069"/>
    <lineage>
        <taxon>Eukaryota</taxon>
        <taxon>Metazoa</taxon>
        <taxon>Spiralia</taxon>
        <taxon>Lophotrochozoa</taxon>
        <taxon>Platyhelminthes</taxon>
        <taxon>Trematoda</taxon>
        <taxon>Digenea</taxon>
        <taxon>Strigeidida</taxon>
        <taxon>Schistosomatoidea</taxon>
        <taxon>Schistosomatidae</taxon>
        <taxon>Trichobilharzia</taxon>
    </lineage>
</organism>
<accession>A0AA85IMT6</accession>
<evidence type="ECO:0000313" key="1">
    <source>
        <dbReference type="Proteomes" id="UP000050795"/>
    </source>
</evidence>
<proteinExistence type="predicted"/>
<protein>
    <submittedName>
        <fullName evidence="2">Uncharacterized protein</fullName>
    </submittedName>
</protein>
<keyword evidence="1" id="KW-1185">Reference proteome</keyword>
<reference evidence="2" key="2">
    <citation type="submission" date="2023-11" db="UniProtKB">
        <authorList>
            <consortium name="WormBaseParasite"/>
        </authorList>
    </citation>
    <scope>IDENTIFICATION</scope>
</reference>
<sequence length="65" mass="7342">MNAVHQLRCKFHPDLVFNYCVENGLIGKTKTCTCGGDMTLQKYCQAIDGYAFRCNQCDCTKSVRV</sequence>